<feature type="transmembrane region" description="Helical" evidence="5">
    <location>
        <begin position="217"/>
        <end position="238"/>
    </location>
</feature>
<dbReference type="AlphaFoldDB" id="A0A226BZW3"/>
<name>A0A226BZW3_9FIRM</name>
<dbReference type="InterPro" id="IPR051784">
    <property type="entry name" value="Nod_factor_ABC_transporter"/>
</dbReference>
<dbReference type="PROSITE" id="PS51012">
    <property type="entry name" value="ABC_TM2"/>
    <property type="match status" value="1"/>
</dbReference>
<comment type="subcellular location">
    <subcellularLocation>
        <location evidence="5">Cell membrane</location>
        <topology evidence="5">Multi-pass membrane protein</topology>
    </subcellularLocation>
    <subcellularLocation>
        <location evidence="1">Membrane</location>
        <topology evidence="1">Multi-pass membrane protein</topology>
    </subcellularLocation>
</comment>
<dbReference type="Pfam" id="PF01061">
    <property type="entry name" value="ABC2_membrane"/>
    <property type="match status" value="1"/>
</dbReference>
<dbReference type="PANTHER" id="PTHR43229:SF2">
    <property type="entry name" value="NODULATION PROTEIN J"/>
    <property type="match status" value="1"/>
</dbReference>
<reference evidence="7 8" key="1">
    <citation type="submission" date="2017-06" db="EMBL/GenBank/DDBJ databases">
        <title>Draft Genome Sequence of Natranaerobius trueperi halophilic, alkalithermophilic bacteria from soda lakes.</title>
        <authorList>
            <person name="Zhao B."/>
        </authorList>
    </citation>
    <scope>NUCLEOTIDE SEQUENCE [LARGE SCALE GENOMIC DNA]</scope>
    <source>
        <strain evidence="7 8">DSM 18760</strain>
    </source>
</reference>
<keyword evidence="8" id="KW-1185">Reference proteome</keyword>
<evidence type="ECO:0000259" key="6">
    <source>
        <dbReference type="PROSITE" id="PS51012"/>
    </source>
</evidence>
<dbReference type="PANTHER" id="PTHR43229">
    <property type="entry name" value="NODULATION PROTEIN J"/>
    <property type="match status" value="1"/>
</dbReference>
<dbReference type="GO" id="GO:0140359">
    <property type="term" value="F:ABC-type transporter activity"/>
    <property type="evidence" value="ECO:0007669"/>
    <property type="project" value="InterPro"/>
</dbReference>
<dbReference type="InterPro" id="IPR013525">
    <property type="entry name" value="ABC2_TM"/>
</dbReference>
<feature type="transmembrane region" description="Helical" evidence="5">
    <location>
        <begin position="93"/>
        <end position="119"/>
    </location>
</feature>
<evidence type="ECO:0000313" key="7">
    <source>
        <dbReference type="EMBL" id="OWZ83884.1"/>
    </source>
</evidence>
<dbReference type="InterPro" id="IPR000412">
    <property type="entry name" value="ABC_2_transport"/>
</dbReference>
<evidence type="ECO:0000256" key="5">
    <source>
        <dbReference type="RuleBase" id="RU361157"/>
    </source>
</evidence>
<organism evidence="7 8">
    <name type="scientific">Natranaerobius trueperi</name>
    <dbReference type="NCBI Taxonomy" id="759412"/>
    <lineage>
        <taxon>Bacteria</taxon>
        <taxon>Bacillati</taxon>
        <taxon>Bacillota</taxon>
        <taxon>Clostridia</taxon>
        <taxon>Natranaerobiales</taxon>
        <taxon>Natranaerobiaceae</taxon>
        <taxon>Natranaerobius</taxon>
    </lineage>
</organism>
<feature type="transmembrane region" description="Helical" evidence="5">
    <location>
        <begin position="131"/>
        <end position="150"/>
    </location>
</feature>
<comment type="caution">
    <text evidence="7">The sequence shown here is derived from an EMBL/GenBank/DDBJ whole genome shotgun (WGS) entry which is preliminary data.</text>
</comment>
<dbReference type="Proteomes" id="UP000214588">
    <property type="component" value="Unassembled WGS sequence"/>
</dbReference>
<sequence length="243" mass="26665">MVIRQIKLFYRSKPRVLGSIAQPTIFLLAMGFGFGPVFDQVGDIDYVQFLTPGVVGMTLLFGSMMNGTSIIWDKQFGFLKETLVAPVPRPHLLIGRCLGGAITSMIQGLIVFSLSLIFLGYEIAHFGTLPLFIIGMLLVALLFTLLGTVIATQIDDMQAFPIIMNFIIFPMFFLSGAIFPIENLPSFVATLTNFNPMTHSVNLLRGIMNLDFTVGNLLNVGILGVLIVVLLLIGSPMFNKIET</sequence>
<dbReference type="OrthoDB" id="9788252at2"/>
<evidence type="ECO:0000256" key="4">
    <source>
        <dbReference type="ARBA" id="ARBA00023136"/>
    </source>
</evidence>
<feature type="transmembrane region" description="Helical" evidence="5">
    <location>
        <begin position="162"/>
        <end position="181"/>
    </location>
</feature>
<protein>
    <recommendedName>
        <fullName evidence="5">Transport permease protein</fullName>
    </recommendedName>
</protein>
<evidence type="ECO:0000256" key="2">
    <source>
        <dbReference type="ARBA" id="ARBA00022692"/>
    </source>
</evidence>
<keyword evidence="5" id="KW-1003">Cell membrane</keyword>
<proteinExistence type="inferred from homology"/>
<feature type="transmembrane region" description="Helical" evidence="5">
    <location>
        <begin position="20"/>
        <end position="38"/>
    </location>
</feature>
<dbReference type="PRINTS" id="PR00164">
    <property type="entry name" value="ABC2TRNSPORT"/>
</dbReference>
<dbReference type="GO" id="GO:0043190">
    <property type="term" value="C:ATP-binding cassette (ABC) transporter complex"/>
    <property type="evidence" value="ECO:0007669"/>
    <property type="project" value="InterPro"/>
</dbReference>
<keyword evidence="4 5" id="KW-0472">Membrane</keyword>
<evidence type="ECO:0000256" key="1">
    <source>
        <dbReference type="ARBA" id="ARBA00004141"/>
    </source>
</evidence>
<gene>
    <name evidence="7" type="ORF">CDO51_06290</name>
</gene>
<evidence type="ECO:0000313" key="8">
    <source>
        <dbReference type="Proteomes" id="UP000214588"/>
    </source>
</evidence>
<keyword evidence="2 5" id="KW-0812">Transmembrane</keyword>
<evidence type="ECO:0000256" key="3">
    <source>
        <dbReference type="ARBA" id="ARBA00022989"/>
    </source>
</evidence>
<dbReference type="EMBL" id="NIQC01000011">
    <property type="protein sequence ID" value="OWZ83884.1"/>
    <property type="molecule type" value="Genomic_DNA"/>
</dbReference>
<dbReference type="PIRSF" id="PIRSF006648">
    <property type="entry name" value="DrrB"/>
    <property type="match status" value="1"/>
</dbReference>
<feature type="transmembrane region" description="Helical" evidence="5">
    <location>
        <begin position="50"/>
        <end position="72"/>
    </location>
</feature>
<feature type="domain" description="ABC transmembrane type-2" evidence="6">
    <location>
        <begin position="14"/>
        <end position="241"/>
    </location>
</feature>
<accession>A0A226BZW3</accession>
<dbReference type="InterPro" id="IPR047817">
    <property type="entry name" value="ABC2_TM_bact-type"/>
</dbReference>
<keyword evidence="3 5" id="KW-1133">Transmembrane helix</keyword>
<keyword evidence="5" id="KW-0813">Transport</keyword>
<comment type="similarity">
    <text evidence="5">Belongs to the ABC-2 integral membrane protein family.</text>
</comment>